<dbReference type="AlphaFoldDB" id="A0A918F8A7"/>
<keyword evidence="4 5" id="KW-0472">Membrane</keyword>
<gene>
    <name evidence="7" type="ORF">GCM10010251_33780</name>
</gene>
<proteinExistence type="predicted"/>
<keyword evidence="8" id="KW-1185">Reference proteome</keyword>
<feature type="domain" description="Ferric oxidoreductase" evidence="6">
    <location>
        <begin position="13"/>
        <end position="134"/>
    </location>
</feature>
<keyword evidence="3 5" id="KW-1133">Transmembrane helix</keyword>
<comment type="caution">
    <text evidence="7">The sequence shown here is derived from an EMBL/GenBank/DDBJ whole genome shotgun (WGS) entry which is preliminary data.</text>
</comment>
<keyword evidence="2 5" id="KW-0812">Transmembrane</keyword>
<dbReference type="InterPro" id="IPR013130">
    <property type="entry name" value="Fe3_Rdtase_TM_dom"/>
</dbReference>
<dbReference type="EMBL" id="BMSX01000007">
    <property type="protein sequence ID" value="GGR14952.1"/>
    <property type="molecule type" value="Genomic_DNA"/>
</dbReference>
<feature type="transmembrane region" description="Helical" evidence="5">
    <location>
        <begin position="124"/>
        <end position="144"/>
    </location>
</feature>
<organism evidence="7 8">
    <name type="scientific">Streptomyces aurantiogriseus</name>
    <dbReference type="NCBI Taxonomy" id="66870"/>
    <lineage>
        <taxon>Bacteria</taxon>
        <taxon>Bacillati</taxon>
        <taxon>Actinomycetota</taxon>
        <taxon>Actinomycetes</taxon>
        <taxon>Kitasatosporales</taxon>
        <taxon>Streptomycetaceae</taxon>
        <taxon>Streptomyces</taxon>
    </lineage>
</organism>
<reference evidence="7" key="1">
    <citation type="journal article" date="2014" name="Int. J. Syst. Evol. Microbiol.">
        <title>Complete genome sequence of Corynebacterium casei LMG S-19264T (=DSM 44701T), isolated from a smear-ripened cheese.</title>
        <authorList>
            <consortium name="US DOE Joint Genome Institute (JGI-PGF)"/>
            <person name="Walter F."/>
            <person name="Albersmeier A."/>
            <person name="Kalinowski J."/>
            <person name="Ruckert C."/>
        </authorList>
    </citation>
    <scope>NUCLEOTIDE SEQUENCE</scope>
    <source>
        <strain evidence="7">JCM 4346</strain>
    </source>
</reference>
<evidence type="ECO:0000256" key="2">
    <source>
        <dbReference type="ARBA" id="ARBA00022692"/>
    </source>
</evidence>
<feature type="transmembrane region" description="Helical" evidence="5">
    <location>
        <begin position="150"/>
        <end position="171"/>
    </location>
</feature>
<evidence type="ECO:0000313" key="8">
    <source>
        <dbReference type="Proteomes" id="UP000658320"/>
    </source>
</evidence>
<evidence type="ECO:0000256" key="3">
    <source>
        <dbReference type="ARBA" id="ARBA00022989"/>
    </source>
</evidence>
<dbReference type="GO" id="GO:0016020">
    <property type="term" value="C:membrane"/>
    <property type="evidence" value="ECO:0007669"/>
    <property type="project" value="UniProtKB-SubCell"/>
</dbReference>
<evidence type="ECO:0000256" key="4">
    <source>
        <dbReference type="ARBA" id="ARBA00023136"/>
    </source>
</evidence>
<dbReference type="Proteomes" id="UP000658320">
    <property type="component" value="Unassembled WGS sequence"/>
</dbReference>
<feature type="transmembrane region" description="Helical" evidence="5">
    <location>
        <begin position="92"/>
        <end position="112"/>
    </location>
</feature>
<feature type="transmembrane region" description="Helical" evidence="5">
    <location>
        <begin position="12"/>
        <end position="31"/>
    </location>
</feature>
<evidence type="ECO:0000256" key="5">
    <source>
        <dbReference type="SAM" id="Phobius"/>
    </source>
</evidence>
<comment type="subcellular location">
    <subcellularLocation>
        <location evidence="1">Membrane</location>
        <topology evidence="1">Multi-pass membrane protein</topology>
    </subcellularLocation>
</comment>
<name>A0A918F8A7_9ACTN</name>
<dbReference type="Pfam" id="PF01794">
    <property type="entry name" value="Ferric_reduct"/>
    <property type="match status" value="1"/>
</dbReference>
<dbReference type="RefSeq" id="WP_189937133.1">
    <property type="nucleotide sequence ID" value="NZ_BMSX01000007.1"/>
</dbReference>
<protein>
    <submittedName>
        <fullName evidence="7">Ferric reductase</fullName>
    </submittedName>
</protein>
<feature type="transmembrane region" description="Helical" evidence="5">
    <location>
        <begin position="52"/>
        <end position="72"/>
    </location>
</feature>
<evidence type="ECO:0000259" key="6">
    <source>
        <dbReference type="Pfam" id="PF01794"/>
    </source>
</evidence>
<accession>A0A918F8A7</accession>
<sequence length="201" mass="21787">MTSETLWYANRATGAVCLVLFTVVVLLGIAVRLRGRLPGLPRFGTMSLHRTLSLSATAFLALHITTAIVDSYVNITVVDVLVPFVSDYQPLWLGLGTVSLDLMFAVLVTSLLRERLGHRTWRAVHWLAYASWPVALVHGIGIGTDTGTDWMTWLTVACVATVLAAFGARLAHAVRAARRTPAALLRTAEGARLRTAEGARP</sequence>
<evidence type="ECO:0000256" key="1">
    <source>
        <dbReference type="ARBA" id="ARBA00004141"/>
    </source>
</evidence>
<evidence type="ECO:0000313" key="7">
    <source>
        <dbReference type="EMBL" id="GGR14952.1"/>
    </source>
</evidence>
<reference evidence="7" key="2">
    <citation type="submission" date="2020-09" db="EMBL/GenBank/DDBJ databases">
        <authorList>
            <person name="Sun Q."/>
            <person name="Ohkuma M."/>
        </authorList>
    </citation>
    <scope>NUCLEOTIDE SEQUENCE</scope>
    <source>
        <strain evidence="7">JCM 4346</strain>
    </source>
</reference>